<proteinExistence type="predicted"/>
<dbReference type="PANTHER" id="PTHR43236">
    <property type="entry name" value="ANTITOXIN HIGA1"/>
    <property type="match status" value="1"/>
</dbReference>
<dbReference type="EMBL" id="FPIW01000081">
    <property type="protein sequence ID" value="SFW72080.1"/>
    <property type="molecule type" value="Genomic_DNA"/>
</dbReference>
<accession>A0AA94L3E5</accession>
<protein>
    <recommendedName>
        <fullName evidence="1">IrrE N-terminal-like domain-containing protein</fullName>
    </recommendedName>
</protein>
<dbReference type="InterPro" id="IPR010359">
    <property type="entry name" value="IrrE_HExxH"/>
</dbReference>
<evidence type="ECO:0000313" key="2">
    <source>
        <dbReference type="EMBL" id="SFW72080.1"/>
    </source>
</evidence>
<evidence type="ECO:0000313" key="3">
    <source>
        <dbReference type="Proteomes" id="UP000182680"/>
    </source>
</evidence>
<feature type="domain" description="IrrE N-terminal-like" evidence="1">
    <location>
        <begin position="55"/>
        <end position="140"/>
    </location>
</feature>
<dbReference type="RefSeq" id="WP_072312523.1">
    <property type="nucleotide sequence ID" value="NZ_FPIW01000081.1"/>
</dbReference>
<comment type="caution">
    <text evidence="2">The sequence shown here is derived from an EMBL/GenBank/DDBJ whole genome shotgun (WGS) entry which is preliminary data.</text>
</comment>
<dbReference type="Gene3D" id="1.10.10.2910">
    <property type="match status" value="1"/>
</dbReference>
<organism evidence="2 3">
    <name type="scientific">Desulfovibrio desulfuricans</name>
    <dbReference type="NCBI Taxonomy" id="876"/>
    <lineage>
        <taxon>Bacteria</taxon>
        <taxon>Pseudomonadati</taxon>
        <taxon>Thermodesulfobacteriota</taxon>
        <taxon>Desulfovibrionia</taxon>
        <taxon>Desulfovibrionales</taxon>
        <taxon>Desulfovibrionaceae</taxon>
        <taxon>Desulfovibrio</taxon>
    </lineage>
</organism>
<sequence>MGKSILLKNAKNFAEKVLEENELLELPVDIELLASKNQIVVDKMPDSIASKSIYGALLITDNNPVIFYSTLINNIGFQRFTVAHELGHFFLDGHIEALINTNGLHLSESDFCSKNKFEFEADSFAAGLLMPEKLCKKIIGQEEDGWAAIKLLAKTTMSSYTAAAIRYIDFSSAPSAIIVSLNGIIQYSFCTRTFSKYGNLLFRGMKLPTSSLSHSIASSASTTFENELESDVMHWVQGGKSTPCNEQSISLGHTGKLLTVLTCIEQDEDDEEDDLFESKWQFNFR</sequence>
<dbReference type="Proteomes" id="UP000182680">
    <property type="component" value="Unassembled WGS sequence"/>
</dbReference>
<reference evidence="3" key="1">
    <citation type="submission" date="2016-11" db="EMBL/GenBank/DDBJ databases">
        <authorList>
            <person name="Jaros S."/>
            <person name="Januszkiewicz K."/>
            <person name="Wedrychowicz H."/>
        </authorList>
    </citation>
    <scope>NUCLEOTIDE SEQUENCE [LARGE SCALE GENOMIC DNA]</scope>
    <source>
        <strain evidence="3">DSM 7057</strain>
    </source>
</reference>
<dbReference type="InterPro" id="IPR052345">
    <property type="entry name" value="Rad_response_metalloprotease"/>
</dbReference>
<gene>
    <name evidence="2" type="ORF">SAMN02910291_02721</name>
</gene>
<dbReference type="AlphaFoldDB" id="A0AA94L3E5"/>
<name>A0AA94L3E5_DESDE</name>
<evidence type="ECO:0000259" key="1">
    <source>
        <dbReference type="Pfam" id="PF06114"/>
    </source>
</evidence>
<dbReference type="Pfam" id="PF06114">
    <property type="entry name" value="Peptidase_M78"/>
    <property type="match status" value="1"/>
</dbReference>
<dbReference type="PANTHER" id="PTHR43236:SF2">
    <property type="entry name" value="BLL0069 PROTEIN"/>
    <property type="match status" value="1"/>
</dbReference>